<evidence type="ECO:0000256" key="1">
    <source>
        <dbReference type="ARBA" id="ARBA00006068"/>
    </source>
</evidence>
<dbReference type="Pfam" id="PF03816">
    <property type="entry name" value="LytR_cpsA_psr"/>
    <property type="match status" value="1"/>
</dbReference>
<name>A0A1R1ASV9_PAELA</name>
<comment type="caution">
    <text evidence="5">The sequence shown here is derived from an EMBL/GenBank/DDBJ whole genome shotgun (WGS) entry which is preliminary data.</text>
</comment>
<dbReference type="InterPro" id="IPR004474">
    <property type="entry name" value="LytR_CpsA_psr"/>
</dbReference>
<organism evidence="5 6">
    <name type="scientific">Paenibacillus lautus</name>
    <name type="common">Bacillus lautus</name>
    <dbReference type="NCBI Taxonomy" id="1401"/>
    <lineage>
        <taxon>Bacteria</taxon>
        <taxon>Bacillati</taxon>
        <taxon>Bacillota</taxon>
        <taxon>Bacilli</taxon>
        <taxon>Bacillales</taxon>
        <taxon>Paenibacillaceae</taxon>
        <taxon>Paenibacillus</taxon>
    </lineage>
</organism>
<evidence type="ECO:0000313" key="5">
    <source>
        <dbReference type="EMBL" id="OME88652.1"/>
    </source>
</evidence>
<dbReference type="RefSeq" id="WP_076325879.1">
    <property type="nucleotide sequence ID" value="NZ_JBCMZZ010000028.1"/>
</dbReference>
<dbReference type="PANTHER" id="PTHR33392">
    <property type="entry name" value="POLYISOPRENYL-TEICHOIC ACID--PEPTIDOGLYCAN TEICHOIC ACID TRANSFERASE TAGU"/>
    <property type="match status" value="1"/>
</dbReference>
<dbReference type="InterPro" id="IPR050922">
    <property type="entry name" value="LytR/CpsA/Psr_CW_biosynth"/>
</dbReference>
<evidence type="ECO:0000256" key="3">
    <source>
        <dbReference type="SAM" id="Phobius"/>
    </source>
</evidence>
<sequence length="362" mass="40192">MTKKTKKTIIWSVSLILAAVIGYGIYYAASFYDGLQSLQKSGDSSPFREIEKVDAKVPAPPEWEGTETVNILLMGVDARGFEEGEIPRSDSMLVASIDPVKKKMHLFSILRDTYVEIPGYDRNRINTAITHGPNTAMKAVGDLLGIPVQYYVYTDFQGFMKLVDSVGGVDFYVEKDMNYSSKADKNEYDIELKQGMQHLDGNTALQYVRFRYDAMGDFTRTERQRELLKAVAKKMQTTTSIMKLPDILKSVSPYIDTNLDVEDMWKLANVAYKSKMSGSEQVPPMKLLKEEHIGGAAVLTVGNPDTLKQYIQDILNPPTPDPETGGSEGTENNSETRGSENNDSENGNSESSTAPSATTDRN</sequence>
<feature type="domain" description="Cell envelope-related transcriptional attenuator" evidence="4">
    <location>
        <begin position="88"/>
        <end position="236"/>
    </location>
</feature>
<evidence type="ECO:0000313" key="6">
    <source>
        <dbReference type="Proteomes" id="UP000187074"/>
    </source>
</evidence>
<keyword evidence="3" id="KW-0472">Membrane</keyword>
<protein>
    <submittedName>
        <fullName evidence="5">Transcriptional regulator</fullName>
    </submittedName>
</protein>
<dbReference type="OrthoDB" id="9782542at2"/>
<comment type="similarity">
    <text evidence="1">Belongs to the LytR/CpsA/Psr (LCP) family.</text>
</comment>
<dbReference type="EMBL" id="MRTF01000013">
    <property type="protein sequence ID" value="OME88652.1"/>
    <property type="molecule type" value="Genomic_DNA"/>
</dbReference>
<feature type="compositionally biased region" description="Polar residues" evidence="2">
    <location>
        <begin position="353"/>
        <end position="362"/>
    </location>
</feature>
<dbReference type="PANTHER" id="PTHR33392:SF6">
    <property type="entry name" value="POLYISOPRENYL-TEICHOIC ACID--PEPTIDOGLYCAN TEICHOIC ACID TRANSFERASE TAGU"/>
    <property type="match status" value="1"/>
</dbReference>
<gene>
    <name evidence="5" type="ORF">BK123_29305</name>
</gene>
<proteinExistence type="inferred from homology"/>
<dbReference type="AlphaFoldDB" id="A0A1R1ASV9"/>
<accession>A0A1R1ASV9</accession>
<dbReference type="Proteomes" id="UP000187074">
    <property type="component" value="Unassembled WGS sequence"/>
</dbReference>
<feature type="compositionally biased region" description="Low complexity" evidence="2">
    <location>
        <begin position="339"/>
        <end position="352"/>
    </location>
</feature>
<reference evidence="5 6" key="1">
    <citation type="submission" date="2016-11" db="EMBL/GenBank/DDBJ databases">
        <title>Paenibacillus species isolates.</title>
        <authorList>
            <person name="Beno S.M."/>
        </authorList>
    </citation>
    <scope>NUCLEOTIDE SEQUENCE [LARGE SCALE GENOMIC DNA]</scope>
    <source>
        <strain evidence="5 6">FSL F4-0100</strain>
    </source>
</reference>
<dbReference type="STRING" id="1401.BK123_29305"/>
<keyword evidence="3" id="KW-1133">Transmembrane helix</keyword>
<keyword evidence="3" id="KW-0812">Transmembrane</keyword>
<feature type="transmembrane region" description="Helical" evidence="3">
    <location>
        <begin position="9"/>
        <end position="29"/>
    </location>
</feature>
<dbReference type="Gene3D" id="3.40.630.190">
    <property type="entry name" value="LCP protein"/>
    <property type="match status" value="1"/>
</dbReference>
<dbReference type="NCBIfam" id="TIGR00350">
    <property type="entry name" value="lytR_cpsA_psr"/>
    <property type="match status" value="1"/>
</dbReference>
<feature type="region of interest" description="Disordered" evidence="2">
    <location>
        <begin position="312"/>
        <end position="362"/>
    </location>
</feature>
<evidence type="ECO:0000259" key="4">
    <source>
        <dbReference type="Pfam" id="PF03816"/>
    </source>
</evidence>
<evidence type="ECO:0000256" key="2">
    <source>
        <dbReference type="SAM" id="MobiDB-lite"/>
    </source>
</evidence>